<comment type="caution">
    <text evidence="1">The sequence shown here is derived from an EMBL/GenBank/DDBJ whole genome shotgun (WGS) entry which is preliminary data.</text>
</comment>
<accession>A0A8S1AYB6</accession>
<evidence type="ECO:0000313" key="1">
    <source>
        <dbReference type="EMBL" id="CAB3250546.1"/>
    </source>
</evidence>
<gene>
    <name evidence="1" type="ORF">APLA_LOCUS12762</name>
</gene>
<keyword evidence="2" id="KW-1185">Reference proteome</keyword>
<name>A0A8S1AYB6_ARCPL</name>
<protein>
    <submittedName>
        <fullName evidence="1">Uncharacterized protein</fullName>
    </submittedName>
</protein>
<dbReference type="EMBL" id="CADEBC010000540">
    <property type="protein sequence ID" value="CAB3250546.1"/>
    <property type="molecule type" value="Genomic_DNA"/>
</dbReference>
<reference evidence="1 2" key="1">
    <citation type="submission" date="2020-04" db="EMBL/GenBank/DDBJ databases">
        <authorList>
            <person name="Wallbank WR R."/>
            <person name="Pardo Diaz C."/>
            <person name="Kozak K."/>
            <person name="Martin S."/>
            <person name="Jiggins C."/>
            <person name="Moest M."/>
            <person name="Warren A I."/>
            <person name="Byers J.R.P. K."/>
            <person name="Montejo-Kovacevich G."/>
            <person name="Yen C E."/>
        </authorList>
    </citation>
    <scope>NUCLEOTIDE SEQUENCE [LARGE SCALE GENOMIC DNA]</scope>
</reference>
<sequence>MLIAICENPIDKTVGAARFSSGLHVPVDFKISRDATGRASGEIASNTYASSSHVLMSTGRLDRTNVKTEKFF</sequence>
<organism evidence="1 2">
    <name type="scientific">Arctia plantaginis</name>
    <name type="common">Wood tiger moth</name>
    <name type="synonym">Phalaena plantaginis</name>
    <dbReference type="NCBI Taxonomy" id="874455"/>
    <lineage>
        <taxon>Eukaryota</taxon>
        <taxon>Metazoa</taxon>
        <taxon>Ecdysozoa</taxon>
        <taxon>Arthropoda</taxon>
        <taxon>Hexapoda</taxon>
        <taxon>Insecta</taxon>
        <taxon>Pterygota</taxon>
        <taxon>Neoptera</taxon>
        <taxon>Endopterygota</taxon>
        <taxon>Lepidoptera</taxon>
        <taxon>Glossata</taxon>
        <taxon>Ditrysia</taxon>
        <taxon>Noctuoidea</taxon>
        <taxon>Erebidae</taxon>
        <taxon>Arctiinae</taxon>
        <taxon>Arctia</taxon>
    </lineage>
</organism>
<dbReference type="AlphaFoldDB" id="A0A8S1AYB6"/>
<proteinExistence type="predicted"/>
<evidence type="ECO:0000313" key="2">
    <source>
        <dbReference type="Proteomes" id="UP000494106"/>
    </source>
</evidence>
<dbReference type="Proteomes" id="UP000494106">
    <property type="component" value="Unassembled WGS sequence"/>
</dbReference>